<feature type="non-terminal residue" evidence="1">
    <location>
        <position position="1"/>
    </location>
</feature>
<name>A0A3E2H9R7_SCYLI</name>
<dbReference type="Pfam" id="PF14223">
    <property type="entry name" value="Retrotran_gag_2"/>
    <property type="match status" value="1"/>
</dbReference>
<reference evidence="1 2" key="1">
    <citation type="submission" date="2018-05" db="EMBL/GenBank/DDBJ databases">
        <title>Draft genome sequence of Scytalidium lignicola DSM 105466, a ubiquitous saprotrophic fungus.</title>
        <authorList>
            <person name="Buettner E."/>
            <person name="Gebauer A.M."/>
            <person name="Hofrichter M."/>
            <person name="Liers C."/>
            <person name="Kellner H."/>
        </authorList>
    </citation>
    <scope>NUCLEOTIDE SEQUENCE [LARGE SCALE GENOMIC DNA]</scope>
    <source>
        <strain evidence="1 2">DSM 105466</strain>
    </source>
</reference>
<evidence type="ECO:0000313" key="2">
    <source>
        <dbReference type="Proteomes" id="UP000258309"/>
    </source>
</evidence>
<dbReference type="OrthoDB" id="2614495at2759"/>
<accession>A0A3E2H9R7</accession>
<gene>
    <name evidence="1" type="ORF">B7463_g6481</name>
</gene>
<organism evidence="1 2">
    <name type="scientific">Scytalidium lignicola</name>
    <name type="common">Hyphomycete</name>
    <dbReference type="NCBI Taxonomy" id="5539"/>
    <lineage>
        <taxon>Eukaryota</taxon>
        <taxon>Fungi</taxon>
        <taxon>Dikarya</taxon>
        <taxon>Ascomycota</taxon>
        <taxon>Pezizomycotina</taxon>
        <taxon>Leotiomycetes</taxon>
        <taxon>Leotiomycetes incertae sedis</taxon>
        <taxon>Scytalidium</taxon>
    </lineage>
</organism>
<dbReference type="AlphaFoldDB" id="A0A3E2H9R7"/>
<sequence length="106" mass="11754">MSDDSGFIAPRRTNDLKGAENYDLWSSRVMLLLKSKALEDHVNGLSSIPKTTEDVASAESKAWRKDDAKAHMSINVNIDDEAVLLVKDCPTAKDSWDSLKAQYKGK</sequence>
<proteinExistence type="predicted"/>
<feature type="non-terminal residue" evidence="1">
    <location>
        <position position="106"/>
    </location>
</feature>
<comment type="caution">
    <text evidence="1">The sequence shown here is derived from an EMBL/GenBank/DDBJ whole genome shotgun (WGS) entry which is preliminary data.</text>
</comment>
<dbReference type="Proteomes" id="UP000258309">
    <property type="component" value="Unassembled WGS sequence"/>
</dbReference>
<dbReference type="EMBL" id="NCSJ02000115">
    <property type="protein sequence ID" value="RFU29873.1"/>
    <property type="molecule type" value="Genomic_DNA"/>
</dbReference>
<evidence type="ECO:0008006" key="3">
    <source>
        <dbReference type="Google" id="ProtNLM"/>
    </source>
</evidence>
<protein>
    <recommendedName>
        <fullName evidence="3">DUF4219 domain-containing protein</fullName>
    </recommendedName>
</protein>
<keyword evidence="2" id="KW-1185">Reference proteome</keyword>
<evidence type="ECO:0000313" key="1">
    <source>
        <dbReference type="EMBL" id="RFU29873.1"/>
    </source>
</evidence>